<dbReference type="InterPro" id="IPR028994">
    <property type="entry name" value="Integrin_alpha_N"/>
</dbReference>
<sequence length="424" mass="47710">MSVRPLSDELFHEANFDALPSQSSIYGVTSLCNIPHLSNKILVALAKGRIFACEYHKPANPNYDVLGVNREVTFTYIPADCHIISIDNFSCAARGLIVGVTFCKELNENFFNVYCNYGDDVPSGQEWNLDNVAQNCRSFNLTFTPYQLTHCKVLCPQGEEQTGGDTAQVREQRTVFILLGSDRSFHVYAQNEVEFVEEPTKKYFCELDSITKQPIFLEMKNISDMRRLSIAGYECGSLSMFLVDSFNNSITASWTIEHDSPIVQCQLFANNRESSEGVEHNVVVVSAREEAMIYRNLLASGFSNPLVLSGSSKYDCVTCCAVADVNYDGIKEVLIGTFGQRLLAYSSQADRQPYTQQQPMWTRNMAHPVLSIKFMDMTGDSIEDMAVISSKGVHIFQSDLVMLLKMCKSKIFHKNVDDRFDKSE</sequence>
<gene>
    <name evidence="1" type="ORF">CVLEPA_LOCUS58</name>
</gene>
<dbReference type="Proteomes" id="UP001642483">
    <property type="component" value="Unassembled WGS sequence"/>
</dbReference>
<dbReference type="SUPFAM" id="SSF69318">
    <property type="entry name" value="Integrin alpha N-terminal domain"/>
    <property type="match status" value="1"/>
</dbReference>
<dbReference type="PANTHER" id="PTHR15435:SF2">
    <property type="entry name" value="KICSTOR COMPLEX PROTEIN KAPTIN"/>
    <property type="match status" value="1"/>
</dbReference>
<dbReference type="InterPro" id="IPR029982">
    <property type="entry name" value="Kptn"/>
</dbReference>
<accession>A0ABP0EYB5</accession>
<keyword evidence="2" id="KW-1185">Reference proteome</keyword>
<protein>
    <recommendedName>
        <fullName evidence="3">Kaptin</fullName>
    </recommendedName>
</protein>
<reference evidence="1 2" key="1">
    <citation type="submission" date="2024-02" db="EMBL/GenBank/DDBJ databases">
        <authorList>
            <person name="Daric V."/>
            <person name="Darras S."/>
        </authorList>
    </citation>
    <scope>NUCLEOTIDE SEQUENCE [LARGE SCALE GENOMIC DNA]</scope>
</reference>
<dbReference type="EMBL" id="CAWYQH010000001">
    <property type="protein sequence ID" value="CAK8671032.1"/>
    <property type="molecule type" value="Genomic_DNA"/>
</dbReference>
<dbReference type="PANTHER" id="PTHR15435">
    <property type="entry name" value="KICSTOR COMPLEX PROTEIN KAPTIN"/>
    <property type="match status" value="1"/>
</dbReference>
<comment type="caution">
    <text evidence="1">The sequence shown here is derived from an EMBL/GenBank/DDBJ whole genome shotgun (WGS) entry which is preliminary data.</text>
</comment>
<organism evidence="1 2">
    <name type="scientific">Clavelina lepadiformis</name>
    <name type="common">Light-bulb sea squirt</name>
    <name type="synonym">Ascidia lepadiformis</name>
    <dbReference type="NCBI Taxonomy" id="159417"/>
    <lineage>
        <taxon>Eukaryota</taxon>
        <taxon>Metazoa</taxon>
        <taxon>Chordata</taxon>
        <taxon>Tunicata</taxon>
        <taxon>Ascidiacea</taxon>
        <taxon>Aplousobranchia</taxon>
        <taxon>Clavelinidae</taxon>
        <taxon>Clavelina</taxon>
    </lineage>
</organism>
<evidence type="ECO:0008006" key="3">
    <source>
        <dbReference type="Google" id="ProtNLM"/>
    </source>
</evidence>
<proteinExistence type="predicted"/>
<evidence type="ECO:0000313" key="1">
    <source>
        <dbReference type="EMBL" id="CAK8671032.1"/>
    </source>
</evidence>
<name>A0ABP0EYB5_CLALP</name>
<evidence type="ECO:0000313" key="2">
    <source>
        <dbReference type="Proteomes" id="UP001642483"/>
    </source>
</evidence>